<organism evidence="1 2">
    <name type="scientific">Candidatus Saccharimonas aalborgensis</name>
    <dbReference type="NCBI Taxonomy" id="1332188"/>
    <lineage>
        <taxon>Bacteria</taxon>
        <taxon>Candidatus Saccharimonadota</taxon>
        <taxon>Candidatus Saccharimonadia</taxon>
        <taxon>Candidatus Saccharimonadales</taxon>
        <taxon>Candidatus Saccharimonadaceae</taxon>
        <taxon>Candidatus Saccharimonas</taxon>
    </lineage>
</organism>
<dbReference type="AlphaFoldDB" id="R4PZ29"/>
<sequence length="384" mass="43538">MPLQPLQIETLLDHLLRWYLSEYGFSNYRAVSMPPDTSVRKHSRNKIITRSKKDSTLESMTTSLTTVQTTDIFLWANQADRDKDQLEIDLFLFTKGYTVYATNYAKELKAQLKVLFLYDMISTVQTGAATGMIVRDFEAAASEENVLERTTLDKVEHAQEVIEQIMYGEEGLEVFREGDHEFKKVKGIVARFQMKGKSPFFVVKLLPQSQVLKGATAWMYNGDSFQPFSADAGLRITPDNQVLIADQDIFAFSEVKFVRLFGYDAKKFAVAEEKIKEIEAHFKLKFPDGMTFDALVRDTPSLVTKLQKVDPTSVTQDQIITHAEEMDLELMTDDAVGAIIIMDAKDAAKFVNLLNDDYVTSDMTGIKYELKAKKELHASAPVEQ</sequence>
<dbReference type="InterPro" id="IPR032359">
    <property type="entry name" value="KwaB-like"/>
</dbReference>
<dbReference type="HOGENOM" id="CLU_854411_0_0_0"/>
<dbReference type="Pfam" id="PF16162">
    <property type="entry name" value="KwaB"/>
    <property type="match status" value="1"/>
</dbReference>
<protein>
    <recommendedName>
        <fullName evidence="3">DUF4868 domain-containing protein</fullName>
    </recommendedName>
</protein>
<accession>R4PZ29</accession>
<dbReference type="KEGG" id="saal:L336_0804"/>
<dbReference type="Proteomes" id="UP000013893">
    <property type="component" value="Chromosome"/>
</dbReference>
<evidence type="ECO:0008006" key="3">
    <source>
        <dbReference type="Google" id="ProtNLM"/>
    </source>
</evidence>
<reference evidence="1 2" key="1">
    <citation type="journal article" date="2013" name="Nat. Biotechnol.">
        <title>Genome sequences of rare, uncultured bacteria obtained by differential coverage binning of multiple metagenomes.</title>
        <authorList>
            <person name="Albertsen M."/>
            <person name="Hugenholtz P."/>
            <person name="Skarshewski A."/>
            <person name="Nielsen K.L."/>
            <person name="Tyson G.W."/>
            <person name="Nielsen P.H."/>
        </authorList>
    </citation>
    <scope>NUCLEOTIDE SEQUENCE [LARGE SCALE GENOMIC DNA]</scope>
    <source>
        <strain evidence="1">TM71</strain>
    </source>
</reference>
<dbReference type="STRING" id="1332188.L336_0804"/>
<evidence type="ECO:0000313" key="1">
    <source>
        <dbReference type="EMBL" id="AGL62506.1"/>
    </source>
</evidence>
<dbReference type="EMBL" id="CP005957">
    <property type="protein sequence ID" value="AGL62506.1"/>
    <property type="molecule type" value="Genomic_DNA"/>
</dbReference>
<keyword evidence="2" id="KW-1185">Reference proteome</keyword>
<proteinExistence type="predicted"/>
<name>R4PZ29_9BACT</name>
<evidence type="ECO:0000313" key="2">
    <source>
        <dbReference type="Proteomes" id="UP000013893"/>
    </source>
</evidence>
<gene>
    <name evidence="1" type="ORF">L336_0804</name>
</gene>